<evidence type="ECO:0000313" key="3">
    <source>
        <dbReference type="EMBL" id="SDM91746.1"/>
    </source>
</evidence>
<evidence type="ECO:0000313" key="4">
    <source>
        <dbReference type="Proteomes" id="UP000199682"/>
    </source>
</evidence>
<protein>
    <submittedName>
        <fullName evidence="3">Zn-dependent peptidase ImmA, M78 family</fullName>
    </submittedName>
</protein>
<dbReference type="CDD" id="cd00093">
    <property type="entry name" value="HTH_XRE"/>
    <property type="match status" value="1"/>
</dbReference>
<dbReference type="Gene3D" id="1.10.10.2910">
    <property type="match status" value="1"/>
</dbReference>
<comment type="similarity">
    <text evidence="1">Belongs to the short-chain fatty acyl-CoA assimilation regulator (ScfR) family.</text>
</comment>
<reference evidence="4" key="1">
    <citation type="submission" date="2016-10" db="EMBL/GenBank/DDBJ databases">
        <authorList>
            <person name="Varghese N."/>
            <person name="Submissions S."/>
        </authorList>
    </citation>
    <scope>NUCLEOTIDE SEQUENCE [LARGE SCALE GENOMIC DNA]</scope>
    <source>
        <strain evidence="4">DSM 44796</strain>
    </source>
</reference>
<dbReference type="EMBL" id="FNET01000029">
    <property type="protein sequence ID" value="SDM91746.1"/>
    <property type="molecule type" value="Genomic_DNA"/>
</dbReference>
<dbReference type="Gene3D" id="1.10.260.40">
    <property type="entry name" value="lambda repressor-like DNA-binding domains"/>
    <property type="match status" value="1"/>
</dbReference>
<proteinExistence type="inferred from homology"/>
<dbReference type="InterPro" id="IPR010359">
    <property type="entry name" value="IrrE_HExxH"/>
</dbReference>
<name>A0A1G9X5E6_9PSEU</name>
<dbReference type="Proteomes" id="UP000199682">
    <property type="component" value="Unassembled WGS sequence"/>
</dbReference>
<sequence>MTAHLVAGDGNPELLVAAREALGWTQRQLAEELTRLSKADPEISQGYVSRVEKGSLSVSADRLELFSAVLEVTPDFLAGEGKLWSLGDGCVYHRNRKSTKASTLRTLHAQVNLLRLFLRRLAAGSTVTLREFNLVPMQVGGLDGPEDVARALRRELELPEGPIESVTEVAERVGALVVPMSLGGREVDATSLHPPGEAPVFVINTDAPADRQRFTQAHELGHIACAPALDLGAEEMAQAFASEFLAPAAQVRPDLQAAPITPARLLQLKARWRISAAALLRRALDLGVVTDSRYRTLNTQMSALGWKTAEPEPLPPEVATAVPTLLRAAVDAAGGVEAAAALAGTTAAKLRAMLGDQLLGVLDD</sequence>
<dbReference type="AlphaFoldDB" id="A0A1G9X5E6"/>
<dbReference type="SMART" id="SM00530">
    <property type="entry name" value="HTH_XRE"/>
    <property type="match status" value="1"/>
</dbReference>
<dbReference type="GO" id="GO:0003677">
    <property type="term" value="F:DNA binding"/>
    <property type="evidence" value="ECO:0007669"/>
    <property type="project" value="InterPro"/>
</dbReference>
<dbReference type="PROSITE" id="PS50943">
    <property type="entry name" value="HTH_CROC1"/>
    <property type="match status" value="1"/>
</dbReference>
<dbReference type="Pfam" id="PF01381">
    <property type="entry name" value="HTH_3"/>
    <property type="match status" value="1"/>
</dbReference>
<dbReference type="InterPro" id="IPR001387">
    <property type="entry name" value="Cro/C1-type_HTH"/>
</dbReference>
<feature type="domain" description="HTH cro/C1-type" evidence="2">
    <location>
        <begin position="15"/>
        <end position="77"/>
    </location>
</feature>
<dbReference type="InterPro" id="IPR052345">
    <property type="entry name" value="Rad_response_metalloprotease"/>
</dbReference>
<organism evidence="3 4">
    <name type="scientific">Lentzea albidocapillata subsp. violacea</name>
    <dbReference type="NCBI Taxonomy" id="128104"/>
    <lineage>
        <taxon>Bacteria</taxon>
        <taxon>Bacillati</taxon>
        <taxon>Actinomycetota</taxon>
        <taxon>Actinomycetes</taxon>
        <taxon>Pseudonocardiales</taxon>
        <taxon>Pseudonocardiaceae</taxon>
        <taxon>Lentzea</taxon>
    </lineage>
</organism>
<dbReference type="PANTHER" id="PTHR43236">
    <property type="entry name" value="ANTITOXIN HIGA1"/>
    <property type="match status" value="1"/>
</dbReference>
<dbReference type="SUPFAM" id="SSF47413">
    <property type="entry name" value="lambda repressor-like DNA-binding domains"/>
    <property type="match status" value="1"/>
</dbReference>
<evidence type="ECO:0000259" key="2">
    <source>
        <dbReference type="PROSITE" id="PS50943"/>
    </source>
</evidence>
<dbReference type="InterPro" id="IPR010982">
    <property type="entry name" value="Lambda_DNA-bd_dom_sf"/>
</dbReference>
<gene>
    <name evidence="3" type="ORF">SAMN04488074_12940</name>
</gene>
<evidence type="ECO:0000256" key="1">
    <source>
        <dbReference type="ARBA" id="ARBA00007227"/>
    </source>
</evidence>
<dbReference type="Pfam" id="PF06114">
    <property type="entry name" value="Peptidase_M78"/>
    <property type="match status" value="1"/>
</dbReference>
<accession>A0A1G9X5E6</accession>
<dbReference type="PANTHER" id="PTHR43236:SF1">
    <property type="entry name" value="BLL7220 PROTEIN"/>
    <property type="match status" value="1"/>
</dbReference>